<evidence type="ECO:0000256" key="11">
    <source>
        <dbReference type="SAM" id="MobiDB-lite"/>
    </source>
</evidence>
<evidence type="ECO:0000256" key="3">
    <source>
        <dbReference type="ARBA" id="ARBA00010171"/>
    </source>
</evidence>
<dbReference type="FunFam" id="3.40.50.300:FF:001301">
    <property type="entry name" value="Structural maintenance of chromosomes 5"/>
    <property type="match status" value="1"/>
</dbReference>
<dbReference type="GO" id="GO:0016887">
    <property type="term" value="F:ATP hydrolysis activity"/>
    <property type="evidence" value="ECO:0007669"/>
    <property type="project" value="InterPro"/>
</dbReference>
<dbReference type="PANTHER" id="PTHR45916:SF1">
    <property type="entry name" value="STRUCTURAL MAINTENANCE OF CHROMOSOMES PROTEIN 5"/>
    <property type="match status" value="1"/>
</dbReference>
<dbReference type="Pfam" id="PF02463">
    <property type="entry name" value="SMC_N"/>
    <property type="match status" value="1"/>
</dbReference>
<feature type="coiled-coil region" evidence="10">
    <location>
        <begin position="726"/>
        <end position="812"/>
    </location>
</feature>
<dbReference type="Gene3D" id="3.40.50.300">
    <property type="entry name" value="P-loop containing nucleotide triphosphate hydrolases"/>
    <property type="match status" value="2"/>
</dbReference>
<evidence type="ECO:0000313" key="13">
    <source>
        <dbReference type="EMBL" id="PPJ59823.1"/>
    </source>
</evidence>
<protein>
    <recommendedName>
        <fullName evidence="4">Structural maintenance of chromosomes protein 5</fullName>
    </recommendedName>
</protein>
<evidence type="ECO:0000256" key="6">
    <source>
        <dbReference type="ARBA" id="ARBA00022741"/>
    </source>
</evidence>
<evidence type="ECO:0000256" key="4">
    <source>
        <dbReference type="ARBA" id="ARBA00018687"/>
    </source>
</evidence>
<keyword evidence="9" id="KW-0539">Nucleus</keyword>
<proteinExistence type="inferred from homology"/>
<dbReference type="InterPro" id="IPR027417">
    <property type="entry name" value="P-loop_NTPase"/>
</dbReference>
<name>A0A2S6CJE1_9PEZI</name>
<comment type="similarity">
    <text evidence="3">Belongs to the SMC family. SMC5 subfamily.</text>
</comment>
<evidence type="ECO:0000256" key="2">
    <source>
        <dbReference type="ARBA" id="ARBA00004286"/>
    </source>
</evidence>
<dbReference type="InterPro" id="IPR003395">
    <property type="entry name" value="RecF/RecN/SMC_N"/>
</dbReference>
<evidence type="ECO:0000259" key="12">
    <source>
        <dbReference type="Pfam" id="PF02463"/>
    </source>
</evidence>
<evidence type="ECO:0000256" key="5">
    <source>
        <dbReference type="ARBA" id="ARBA00022454"/>
    </source>
</evidence>
<accession>A0A2S6CJE1</accession>
<organism evidence="13 14">
    <name type="scientific">Cercospora berteroae</name>
    <dbReference type="NCBI Taxonomy" id="357750"/>
    <lineage>
        <taxon>Eukaryota</taxon>
        <taxon>Fungi</taxon>
        <taxon>Dikarya</taxon>
        <taxon>Ascomycota</taxon>
        <taxon>Pezizomycotina</taxon>
        <taxon>Dothideomycetes</taxon>
        <taxon>Dothideomycetidae</taxon>
        <taxon>Mycosphaerellales</taxon>
        <taxon>Mycosphaerellaceae</taxon>
        <taxon>Cercospora</taxon>
    </lineage>
</organism>
<feature type="region of interest" description="Disordered" evidence="11">
    <location>
        <begin position="1"/>
        <end position="51"/>
    </location>
</feature>
<dbReference type="GO" id="GO:0005634">
    <property type="term" value="C:nucleus"/>
    <property type="evidence" value="ECO:0007669"/>
    <property type="project" value="UniProtKB-SubCell"/>
</dbReference>
<dbReference type="OrthoDB" id="10254973at2759"/>
<keyword evidence="8 10" id="KW-0175">Coiled coil</keyword>
<dbReference type="AlphaFoldDB" id="A0A2S6CJE1"/>
<feature type="coiled-coil region" evidence="10">
    <location>
        <begin position="862"/>
        <end position="903"/>
    </location>
</feature>
<feature type="compositionally biased region" description="Basic and acidic residues" evidence="11">
    <location>
        <begin position="480"/>
        <end position="494"/>
    </location>
</feature>
<evidence type="ECO:0000256" key="8">
    <source>
        <dbReference type="ARBA" id="ARBA00023054"/>
    </source>
</evidence>
<dbReference type="STRING" id="357750.A0A2S6CJE1"/>
<dbReference type="GO" id="GO:0005524">
    <property type="term" value="F:ATP binding"/>
    <property type="evidence" value="ECO:0007669"/>
    <property type="project" value="UniProtKB-KW"/>
</dbReference>
<keyword evidence="14" id="KW-1185">Reference proteome</keyword>
<evidence type="ECO:0000256" key="10">
    <source>
        <dbReference type="SAM" id="Coils"/>
    </source>
</evidence>
<feature type="compositionally biased region" description="Basic and acidic residues" evidence="11">
    <location>
        <begin position="502"/>
        <end position="512"/>
    </location>
</feature>
<gene>
    <name evidence="13" type="ORF">CBER1_10644</name>
</gene>
<comment type="caution">
    <text evidence="13">The sequence shown here is derived from an EMBL/GenBank/DDBJ whole genome shotgun (WGS) entry which is preliminary data.</text>
</comment>
<dbReference type="SUPFAM" id="SSF52540">
    <property type="entry name" value="P-loop containing nucleoside triphosphate hydrolases"/>
    <property type="match status" value="2"/>
</dbReference>
<dbReference type="EMBL" id="PNEN01000350">
    <property type="protein sequence ID" value="PPJ59823.1"/>
    <property type="molecule type" value="Genomic_DNA"/>
</dbReference>
<evidence type="ECO:0000256" key="9">
    <source>
        <dbReference type="ARBA" id="ARBA00023242"/>
    </source>
</evidence>
<evidence type="ECO:0000313" key="14">
    <source>
        <dbReference type="Proteomes" id="UP000237631"/>
    </source>
</evidence>
<feature type="region of interest" description="Disordered" evidence="11">
    <location>
        <begin position="480"/>
        <end position="519"/>
    </location>
</feature>
<dbReference type="PANTHER" id="PTHR45916">
    <property type="entry name" value="STRUCTURAL MAINTENANCE OF CHROMOSOMES PROTEIN 5"/>
    <property type="match status" value="1"/>
</dbReference>
<dbReference type="Proteomes" id="UP000237631">
    <property type="component" value="Unassembled WGS sequence"/>
</dbReference>
<feature type="region of interest" description="Disordered" evidence="11">
    <location>
        <begin position="67"/>
        <end position="105"/>
    </location>
</feature>
<dbReference type="GO" id="GO:0000724">
    <property type="term" value="P:double-strand break repair via homologous recombination"/>
    <property type="evidence" value="ECO:0007669"/>
    <property type="project" value="TreeGrafter"/>
</dbReference>
<evidence type="ECO:0000256" key="1">
    <source>
        <dbReference type="ARBA" id="ARBA00004123"/>
    </source>
</evidence>
<reference evidence="14" key="1">
    <citation type="journal article" date="2017" name="bioRxiv">
        <title>Conservation of a gene cluster reveals novel cercosporin biosynthetic mechanisms and extends production to the genus Colletotrichum.</title>
        <authorList>
            <person name="de Jonge R."/>
            <person name="Ebert M.K."/>
            <person name="Huitt-Roehl C.R."/>
            <person name="Pal P."/>
            <person name="Suttle J.C."/>
            <person name="Spanner R.E."/>
            <person name="Neubauer J.D."/>
            <person name="Jurick W.M.II."/>
            <person name="Stott K.A."/>
            <person name="Secor G.A."/>
            <person name="Thomma B.P.H.J."/>
            <person name="Van de Peer Y."/>
            <person name="Townsend C.A."/>
            <person name="Bolton M.D."/>
        </authorList>
    </citation>
    <scope>NUCLEOTIDE SEQUENCE [LARGE SCALE GENOMIC DNA]</scope>
    <source>
        <strain evidence="14">CBS538.71</strain>
    </source>
</reference>
<comment type="subcellular location">
    <subcellularLocation>
        <location evidence="2">Chromosome</location>
    </subcellularLocation>
    <subcellularLocation>
        <location evidence="1">Nucleus</location>
    </subcellularLocation>
</comment>
<keyword evidence="5" id="KW-0158">Chromosome</keyword>
<sequence>MEISSSPPVSPPQRRRRSASDAEDTDPESQASKRRRFDDNGEHEEGEEVPSEVCICDAVNLGLESGLTTQQSEGDILPDSYRRSPKGKQRARATPSEHTQQEHKPGSIVRISMRNFVTYTNATFHPGPNLNMIIGPNGTGKSTLVCGICLGLGWKPEHLGRAKDISEFVKHGCKEAVIEIELKADPTRQQTNPIIGCKITRDGGGRNNQEKKTAFKIDGKTASNRAVQEFVRSFSIQVDNLCQFLPQDRVVEFAALSPIDLLVQTQRAAAPTYMSEYHEDLKKWRKEEKKLQDDQQNLIEDLKKLEDRQRAQADDVERMREREVVKEKLALLKKFKPVSEFNELRRKHTEAKDAAKDAARELRRLEQQIQPNMQAVNEKQEYLETVQRFLKSKERMVLHGVDTVSKLQQKFDNIGKKVTECDEETKAEKASATKAKSEVLKLQQQMTITKNAMASPPAAFDAAEMNQQVTDMSRRIRTLKEEQSATHDSMRELTESAQQRKRMIEAEQEKQTHLQSQAGKLESKLSSVSQSSAELWKWIQAHQDGKFHNKVYGPPMIECSVQGSRNADWIEAVVGVSELKAFTVTDSRDFKTLSHQAYQIMKLTDVNIRSATQGLDKFPKPEISTEDMTRMGLDGWLLDLIEGPEPVLAMLCDGRSVHRTAFCNRDTTEQQFELLKRSALGAWVTPANNYQIVRRSEYGDAGTSTKVAQLKKARFLTDAPVSTQADEESNAKVRELRGELDHIKQEMEGLRLRHGQLRDEEKKLTDQSHAIKDEKAKLQQQKSTFDGLPTKLASYEARLADLQEQLSQHDGRKWEIAQKQMQLTMDQGQVALDHGRAVRNLESFQEQAIRVEINRIEATSDLDQLKARNEADLNRLQAAQQKSESAKQEKEELKRLGVQKQRECVAITSGMGEVTDLQEEIHNLVLGMEPTALETEITSVEASLDILAGNGNANLIRDFEERAKKIDDKRARRDTLEDELEELDAKIRDIRSRWEPQLDELIRQISDAFAENFARIQCAGEVGIDKQDDFAEWAIQIKVKFRENEQLQVLDSHRQSGGERAVSTIFYLMALQSMARAPFRVVDEINQGMDPRNERLVHSRMVDIACAEHTSQYFLITPKLLNNLKYHPNMKVHCIASGEYMPDKTDQLDTFENLAQVALRVKGGGIMT</sequence>
<feature type="domain" description="RecF/RecN/SMC N-terminal" evidence="12">
    <location>
        <begin position="108"/>
        <end position="1117"/>
    </location>
</feature>
<keyword evidence="6" id="KW-0547">Nucleotide-binding</keyword>
<dbReference type="GO" id="GO:0030915">
    <property type="term" value="C:Smc5-Smc6 complex"/>
    <property type="evidence" value="ECO:0007669"/>
    <property type="project" value="UniProtKB-ARBA"/>
</dbReference>
<feature type="coiled-coil region" evidence="10">
    <location>
        <begin position="274"/>
        <end position="368"/>
    </location>
</feature>
<keyword evidence="7" id="KW-0067">ATP-binding</keyword>
<dbReference type="GO" id="GO:0003697">
    <property type="term" value="F:single-stranded DNA binding"/>
    <property type="evidence" value="ECO:0007669"/>
    <property type="project" value="TreeGrafter"/>
</dbReference>
<feature type="compositionally biased region" description="Acidic residues" evidence="11">
    <location>
        <begin position="41"/>
        <end position="50"/>
    </location>
</feature>
<feature type="coiled-coil region" evidence="10">
    <location>
        <begin position="959"/>
        <end position="993"/>
    </location>
</feature>
<evidence type="ECO:0000256" key="7">
    <source>
        <dbReference type="ARBA" id="ARBA00022840"/>
    </source>
</evidence>